<comment type="caution">
    <text evidence="2">The sequence shown here is derived from an EMBL/GenBank/DDBJ whole genome shotgun (WGS) entry which is preliminary data.</text>
</comment>
<evidence type="ECO:0000313" key="3">
    <source>
        <dbReference type="Proteomes" id="UP000748756"/>
    </source>
</evidence>
<feature type="region of interest" description="Disordered" evidence="1">
    <location>
        <begin position="78"/>
        <end position="107"/>
    </location>
</feature>
<reference evidence="2" key="1">
    <citation type="journal article" date="2020" name="Fungal Divers.">
        <title>Resolving the Mortierellaceae phylogeny through synthesis of multi-gene phylogenetics and phylogenomics.</title>
        <authorList>
            <person name="Vandepol N."/>
            <person name="Liber J."/>
            <person name="Desiro A."/>
            <person name="Na H."/>
            <person name="Kennedy M."/>
            <person name="Barry K."/>
            <person name="Grigoriev I.V."/>
            <person name="Miller A.N."/>
            <person name="O'Donnell K."/>
            <person name="Stajich J.E."/>
            <person name="Bonito G."/>
        </authorList>
    </citation>
    <scope>NUCLEOTIDE SEQUENCE</scope>
    <source>
        <strain evidence="2">NRRL 6426</strain>
    </source>
</reference>
<organism evidence="2 3">
    <name type="scientific">Linnemannia schmuckeri</name>
    <dbReference type="NCBI Taxonomy" id="64567"/>
    <lineage>
        <taxon>Eukaryota</taxon>
        <taxon>Fungi</taxon>
        <taxon>Fungi incertae sedis</taxon>
        <taxon>Mucoromycota</taxon>
        <taxon>Mortierellomycotina</taxon>
        <taxon>Mortierellomycetes</taxon>
        <taxon>Mortierellales</taxon>
        <taxon>Mortierellaceae</taxon>
        <taxon>Linnemannia</taxon>
    </lineage>
</organism>
<name>A0A9P5RZU3_9FUNG</name>
<accession>A0A9P5RZU3</accession>
<dbReference type="AlphaFoldDB" id="A0A9P5RZU3"/>
<sequence>MPVRVSGQTIPTLHPTTNNNTTTTNMSSLQYTQPANLVSIEDSAQFAPRSAMSMEEMIAMMSQSSQFSNDAAAVAAASRGWRQHSEESSNYTTATVPAVGGHRRNHE</sequence>
<keyword evidence="3" id="KW-1185">Reference proteome</keyword>
<dbReference type="EMBL" id="JAAAUQ010000438">
    <property type="protein sequence ID" value="KAF9150242.1"/>
    <property type="molecule type" value="Genomic_DNA"/>
</dbReference>
<evidence type="ECO:0000256" key="1">
    <source>
        <dbReference type="SAM" id="MobiDB-lite"/>
    </source>
</evidence>
<feature type="compositionally biased region" description="Low complexity" evidence="1">
    <location>
        <begin position="16"/>
        <end position="25"/>
    </location>
</feature>
<dbReference type="Proteomes" id="UP000748756">
    <property type="component" value="Unassembled WGS sequence"/>
</dbReference>
<proteinExistence type="predicted"/>
<feature type="region of interest" description="Disordered" evidence="1">
    <location>
        <begin position="1"/>
        <end position="26"/>
    </location>
</feature>
<evidence type="ECO:0000313" key="2">
    <source>
        <dbReference type="EMBL" id="KAF9150242.1"/>
    </source>
</evidence>
<protein>
    <submittedName>
        <fullName evidence="2">Uncharacterized protein</fullName>
    </submittedName>
</protein>
<feature type="compositionally biased region" description="Polar residues" evidence="1">
    <location>
        <begin position="1"/>
        <end position="15"/>
    </location>
</feature>
<gene>
    <name evidence="2" type="ORF">BG015_007941</name>
</gene>
<dbReference type="OrthoDB" id="2411007at2759"/>